<organism evidence="1 2">
    <name type="scientific">Colocasia esculenta</name>
    <name type="common">Wild taro</name>
    <name type="synonym">Arum esculentum</name>
    <dbReference type="NCBI Taxonomy" id="4460"/>
    <lineage>
        <taxon>Eukaryota</taxon>
        <taxon>Viridiplantae</taxon>
        <taxon>Streptophyta</taxon>
        <taxon>Embryophyta</taxon>
        <taxon>Tracheophyta</taxon>
        <taxon>Spermatophyta</taxon>
        <taxon>Magnoliopsida</taxon>
        <taxon>Liliopsida</taxon>
        <taxon>Araceae</taxon>
        <taxon>Aroideae</taxon>
        <taxon>Colocasieae</taxon>
        <taxon>Colocasia</taxon>
    </lineage>
</organism>
<evidence type="ECO:0000313" key="1">
    <source>
        <dbReference type="EMBL" id="MQL83259.1"/>
    </source>
</evidence>
<protein>
    <submittedName>
        <fullName evidence="1">Uncharacterized protein</fullName>
    </submittedName>
</protein>
<dbReference type="EMBL" id="NMUH01000685">
    <property type="protein sequence ID" value="MQL83259.1"/>
    <property type="molecule type" value="Genomic_DNA"/>
</dbReference>
<comment type="caution">
    <text evidence="1">The sequence shown here is derived from an EMBL/GenBank/DDBJ whole genome shotgun (WGS) entry which is preliminary data.</text>
</comment>
<reference evidence="1" key="1">
    <citation type="submission" date="2017-07" db="EMBL/GenBank/DDBJ databases">
        <title>Taro Niue Genome Assembly and Annotation.</title>
        <authorList>
            <person name="Atibalentja N."/>
            <person name="Keating K."/>
            <person name="Fields C.J."/>
        </authorList>
    </citation>
    <scope>NUCLEOTIDE SEQUENCE</scope>
    <source>
        <strain evidence="1">Niue_2</strain>
        <tissue evidence="1">Leaf</tissue>
    </source>
</reference>
<gene>
    <name evidence="1" type="ORF">Taro_015740</name>
</gene>
<dbReference type="Proteomes" id="UP000652761">
    <property type="component" value="Unassembled WGS sequence"/>
</dbReference>
<dbReference type="AlphaFoldDB" id="A0A843UU44"/>
<evidence type="ECO:0000313" key="2">
    <source>
        <dbReference type="Proteomes" id="UP000652761"/>
    </source>
</evidence>
<keyword evidence="2" id="KW-1185">Reference proteome</keyword>
<name>A0A843UU44_COLES</name>
<sequence>MAFTAALPVRPVAESTRTSSSGLPVITIIENLQEVLHVQELDEQMAWIQSTYDEVLLELESLMEVVSNLLEWGSPLRCSCDHSQLQGTAGNYVAGYPPSVDVGGWMVRGSASGDLDLIRAWTKDGAGVAGSAGLLGGPHGLVAWPEERSPVGAGSTAGGWPLAPVANVPEAAEEGEGPNGREALEQEVVPPRLGWADAPRAAAQEEGNGGKAVAQEEASVSGVDTVHLGVNTGSLSQKPFLKTGSSGVDTLIGGCRHTSAEASTPDFSGHVAAWGSREST</sequence>
<accession>A0A843UU44</accession>
<proteinExistence type="predicted"/>